<organism evidence="1 2">
    <name type="scientific">Patiriisocius marinistellae</name>
    <dbReference type="NCBI Taxonomy" id="2494560"/>
    <lineage>
        <taxon>Bacteria</taxon>
        <taxon>Pseudomonadati</taxon>
        <taxon>Bacteroidota</taxon>
        <taxon>Flavobacteriia</taxon>
        <taxon>Flavobacteriales</taxon>
        <taxon>Flavobacteriaceae</taxon>
        <taxon>Patiriisocius</taxon>
    </lineage>
</organism>
<protein>
    <recommendedName>
        <fullName evidence="3">UDP-glycosyltransferase</fullName>
    </recommendedName>
</protein>
<accession>A0A5J4G397</accession>
<evidence type="ECO:0000313" key="1">
    <source>
        <dbReference type="EMBL" id="GEQ86801.1"/>
    </source>
</evidence>
<dbReference type="EMBL" id="BKCF01000004">
    <property type="protein sequence ID" value="GEQ86801.1"/>
    <property type="molecule type" value="Genomic_DNA"/>
</dbReference>
<name>A0A5J4G397_9FLAO</name>
<sequence>MKKALIFCPDGTGIKNYLYSNVFKEKDVKLSLFHNFDHDTLAHISEEIKLDEDIQIPAYKESYTEKFLRELIHLCRIKHNAITQQNPTILKFYKRTHATKKLQLFYGAVEIASKTINSYEQILKLEKRYQKAIRKNPLYVKVYEILKANKPDALFCTHQRALKAPIIFAAAQDLGVKTSTVIYSWDNIPKARLALKADKYLVWSPFMKNELKNFYPEIETSQIVITGTPQFEFYKEEKYIIPEQDFYSKNRLNPDKKIICFSGDDIKTSPYDPHYLDDIATAITKGNKQNDYQIVFRRCPVDVSGRYDWVVKKFPKLIIEIPPLWNYNSDKWTAVYPTIDDVSLLVSLAYYADVVINVGSTMAFDFAMFKKPCVYINYDHVIDPNWSVKTIYNYQHFRSMPSKKAVLWFNSKAEILNILESAIAENNTEIDAWFKIVIDNATMASEKILKNI</sequence>
<keyword evidence="2" id="KW-1185">Reference proteome</keyword>
<dbReference type="AlphaFoldDB" id="A0A5J4G397"/>
<dbReference type="Proteomes" id="UP000326994">
    <property type="component" value="Unassembled WGS sequence"/>
</dbReference>
<dbReference type="OrthoDB" id="913551at2"/>
<gene>
    <name evidence="1" type="ORF">ULMS_23090</name>
</gene>
<reference evidence="1 2" key="1">
    <citation type="submission" date="2019-08" db="EMBL/GenBank/DDBJ databases">
        <title>Ulvibacter marinistellae sp. nov., isolated from a starfish, Patiria pectinifera.</title>
        <authorList>
            <person name="Kawano K."/>
            <person name="Ushijima N."/>
            <person name="Kihara M."/>
            <person name="Itoh H."/>
        </authorList>
    </citation>
    <scope>NUCLEOTIDE SEQUENCE [LARGE SCALE GENOMIC DNA]</scope>
    <source>
        <strain evidence="1 2">KK4</strain>
    </source>
</reference>
<dbReference type="SUPFAM" id="SSF53756">
    <property type="entry name" value="UDP-Glycosyltransferase/glycogen phosphorylase"/>
    <property type="match status" value="1"/>
</dbReference>
<evidence type="ECO:0008006" key="3">
    <source>
        <dbReference type="Google" id="ProtNLM"/>
    </source>
</evidence>
<comment type="caution">
    <text evidence="1">The sequence shown here is derived from an EMBL/GenBank/DDBJ whole genome shotgun (WGS) entry which is preliminary data.</text>
</comment>
<dbReference type="RefSeq" id="WP_151894718.1">
    <property type="nucleotide sequence ID" value="NZ_BKCF01000004.1"/>
</dbReference>
<evidence type="ECO:0000313" key="2">
    <source>
        <dbReference type="Proteomes" id="UP000326994"/>
    </source>
</evidence>
<proteinExistence type="predicted"/>